<gene>
    <name evidence="3" type="ORF">BN971_02551</name>
</gene>
<evidence type="ECO:0000259" key="2">
    <source>
        <dbReference type="PROSITE" id="PS51819"/>
    </source>
</evidence>
<evidence type="ECO:0000313" key="3">
    <source>
        <dbReference type="EMBL" id="CPR11271.1"/>
    </source>
</evidence>
<feature type="region of interest" description="Disordered" evidence="1">
    <location>
        <begin position="1"/>
        <end position="39"/>
    </location>
</feature>
<dbReference type="Pfam" id="PF00903">
    <property type="entry name" value="Glyoxalase"/>
    <property type="match status" value="1"/>
</dbReference>
<dbReference type="RefSeq" id="WP_090350144.1">
    <property type="nucleotide sequence ID" value="NZ_CSTD01000002.1"/>
</dbReference>
<keyword evidence="3" id="KW-0560">Oxidoreductase</keyword>
<dbReference type="InterPro" id="IPR004360">
    <property type="entry name" value="Glyas_Fos-R_dOase_dom"/>
</dbReference>
<evidence type="ECO:0000313" key="4">
    <source>
        <dbReference type="Proteomes" id="UP000198875"/>
    </source>
</evidence>
<dbReference type="Proteomes" id="UP000198875">
    <property type="component" value="Unassembled WGS sequence"/>
</dbReference>
<keyword evidence="3" id="KW-0223">Dioxygenase</keyword>
<dbReference type="InterPro" id="IPR029068">
    <property type="entry name" value="Glyas_Bleomycin-R_OHBP_Dase"/>
</dbReference>
<dbReference type="EMBL" id="CSTD01000002">
    <property type="protein sequence ID" value="CPR11271.1"/>
    <property type="molecule type" value="Genomic_DNA"/>
</dbReference>
<feature type="compositionally biased region" description="Basic and acidic residues" evidence="1">
    <location>
        <begin position="1"/>
        <end position="36"/>
    </location>
</feature>
<feature type="domain" description="VOC" evidence="2">
    <location>
        <begin position="192"/>
        <end position="318"/>
    </location>
</feature>
<name>A0A0U0W9V1_MYCBE</name>
<reference evidence="3 4" key="1">
    <citation type="submission" date="2015-03" db="EMBL/GenBank/DDBJ databases">
        <authorList>
            <person name="Murphy D."/>
        </authorList>
    </citation>
    <scope>NUCLEOTIDE SEQUENCE [LARGE SCALE GENOMIC DNA]</scope>
    <source>
        <strain evidence="3 4">DSM 44277</strain>
    </source>
</reference>
<dbReference type="OrthoDB" id="3827654at2"/>
<dbReference type="PROSITE" id="PS51819">
    <property type="entry name" value="VOC"/>
    <property type="match status" value="1"/>
</dbReference>
<dbReference type="Gene3D" id="3.10.180.10">
    <property type="entry name" value="2,3-Dihydroxybiphenyl 1,2-Dioxygenase, domain 1"/>
    <property type="match status" value="2"/>
</dbReference>
<organism evidence="3 4">
    <name type="scientific">Mycobacterium bohemicum DSM 44277</name>
    <dbReference type="NCBI Taxonomy" id="1236609"/>
    <lineage>
        <taxon>Bacteria</taxon>
        <taxon>Bacillati</taxon>
        <taxon>Actinomycetota</taxon>
        <taxon>Actinomycetes</taxon>
        <taxon>Mycobacteriales</taxon>
        <taxon>Mycobacteriaceae</taxon>
        <taxon>Mycobacterium</taxon>
    </lineage>
</organism>
<accession>A0A0U0W9V1</accession>
<protein>
    <submittedName>
        <fullName evidence="3">2,3-dihydroxybiphenyl-1,2-dioxygenase</fullName>
    </submittedName>
</protein>
<proteinExistence type="predicted"/>
<dbReference type="InterPro" id="IPR037523">
    <property type="entry name" value="VOC_core"/>
</dbReference>
<dbReference type="GO" id="GO:0051213">
    <property type="term" value="F:dioxygenase activity"/>
    <property type="evidence" value="ECO:0007669"/>
    <property type="project" value="UniProtKB-KW"/>
</dbReference>
<sequence>MTAHVDAHKDAHKDGHTDAHTDLHSEQGGLRGEHPGRSRNPLIKVRDLAWLQFEKPDPVRAEAFARAFGFTTVLHTADELHLRGTEAGAPCVLVRRGPRSRFVGLAFAAQDTADVRRLADATGRTPRALPEAVGGIAVDLTDPSGTPVRVVAGMHELAGLPGQRPHVFNFGHELRRVNATQRPPREPARVQRLGHVVLQSTTYMETLNWYLDHFGLIVSDFLYYAGQRDRGPTMSFIRCDLGSTPADHHTLAMALGPSNRYVHSAYQVCDLDAIAAGGEYLRERGYRRSWGIGRHIQGSQIFDYWRDPDGFLVEHFSDGDMFDNTLEPGWAPFTASGLAQWGPPATKDFLGIAPGKEAAREVRSMVTAIRNSDNEFDISRMRGLLKVARS</sequence>
<dbReference type="SUPFAM" id="SSF54593">
    <property type="entry name" value="Glyoxalase/Bleomycin resistance protein/Dihydroxybiphenyl dioxygenase"/>
    <property type="match status" value="2"/>
</dbReference>
<dbReference type="AlphaFoldDB" id="A0A0U0W9V1"/>
<evidence type="ECO:0000256" key="1">
    <source>
        <dbReference type="SAM" id="MobiDB-lite"/>
    </source>
</evidence>